<dbReference type="EMBL" id="OX451737">
    <property type="protein sequence ID" value="CAI8598592.1"/>
    <property type="molecule type" value="Genomic_DNA"/>
</dbReference>
<dbReference type="Proteomes" id="UP001157006">
    <property type="component" value="Chromosome 2"/>
</dbReference>
<gene>
    <name evidence="1" type="ORF">VFH_II134960</name>
</gene>
<evidence type="ECO:0000313" key="2">
    <source>
        <dbReference type="Proteomes" id="UP001157006"/>
    </source>
</evidence>
<keyword evidence="2" id="KW-1185">Reference proteome</keyword>
<protein>
    <submittedName>
        <fullName evidence="1">Uncharacterized protein</fullName>
    </submittedName>
</protein>
<name>A0AAV0ZRR5_VICFA</name>
<sequence>MKDIRRNQDLIWKNMHYKESILKQNSRYRWIKEGDNNTKCFHFVVNFRARRNSIVLIKTPNGLVKDVCGVNEAIKNHFEARFHKCFMPRPRLQNINFKSLSIVDRDRVEEVFSEEEIKRVVFEGDGDKSPGPDGFNLVF</sequence>
<organism evidence="1 2">
    <name type="scientific">Vicia faba</name>
    <name type="common">Broad bean</name>
    <name type="synonym">Faba vulgaris</name>
    <dbReference type="NCBI Taxonomy" id="3906"/>
    <lineage>
        <taxon>Eukaryota</taxon>
        <taxon>Viridiplantae</taxon>
        <taxon>Streptophyta</taxon>
        <taxon>Embryophyta</taxon>
        <taxon>Tracheophyta</taxon>
        <taxon>Spermatophyta</taxon>
        <taxon>Magnoliopsida</taxon>
        <taxon>eudicotyledons</taxon>
        <taxon>Gunneridae</taxon>
        <taxon>Pentapetalae</taxon>
        <taxon>rosids</taxon>
        <taxon>fabids</taxon>
        <taxon>Fabales</taxon>
        <taxon>Fabaceae</taxon>
        <taxon>Papilionoideae</taxon>
        <taxon>50 kb inversion clade</taxon>
        <taxon>NPAAA clade</taxon>
        <taxon>Hologalegina</taxon>
        <taxon>IRL clade</taxon>
        <taxon>Fabeae</taxon>
        <taxon>Vicia</taxon>
    </lineage>
</organism>
<proteinExistence type="predicted"/>
<evidence type="ECO:0000313" key="1">
    <source>
        <dbReference type="EMBL" id="CAI8598592.1"/>
    </source>
</evidence>
<reference evidence="1 2" key="1">
    <citation type="submission" date="2023-01" db="EMBL/GenBank/DDBJ databases">
        <authorList>
            <person name="Kreplak J."/>
        </authorList>
    </citation>
    <scope>NUCLEOTIDE SEQUENCE [LARGE SCALE GENOMIC DNA]</scope>
</reference>
<accession>A0AAV0ZRR5</accession>
<dbReference type="AlphaFoldDB" id="A0AAV0ZRR5"/>